<proteinExistence type="predicted"/>
<dbReference type="Proteomes" id="UP001279410">
    <property type="component" value="Unassembled WGS sequence"/>
</dbReference>
<sequence>MVPSGDPAFGRMWQPGLDPSRVRTVNVVLNWRGQQQRDSGFNSEAPQRFTPEQPWHGAASSFLLPGFHSPYWQGPPQNRQIPGPRLRPAQIPHQLPVKQEAPAR</sequence>
<dbReference type="AlphaFoldDB" id="A0AAD3M744"/>
<dbReference type="EMBL" id="BRZM01000006">
    <property type="protein sequence ID" value="GLD48727.1"/>
    <property type="molecule type" value="Genomic_DNA"/>
</dbReference>
<evidence type="ECO:0000313" key="2">
    <source>
        <dbReference type="EMBL" id="GLD48727.1"/>
    </source>
</evidence>
<evidence type="ECO:0000313" key="3">
    <source>
        <dbReference type="Proteomes" id="UP001279410"/>
    </source>
</evidence>
<evidence type="ECO:0000256" key="1">
    <source>
        <dbReference type="SAM" id="MobiDB-lite"/>
    </source>
</evidence>
<keyword evidence="3" id="KW-1185">Reference proteome</keyword>
<comment type="caution">
    <text evidence="2">The sequence shown here is derived from an EMBL/GenBank/DDBJ whole genome shotgun (WGS) entry which is preliminary data.</text>
</comment>
<name>A0AAD3M744_LATJO</name>
<feature type="region of interest" description="Disordered" evidence="1">
    <location>
        <begin position="34"/>
        <end position="104"/>
    </location>
</feature>
<gene>
    <name evidence="2" type="ORF">AKAME5_000265900</name>
</gene>
<reference evidence="2" key="1">
    <citation type="submission" date="2022-08" db="EMBL/GenBank/DDBJ databases">
        <title>Genome sequencing of akame (Lates japonicus).</title>
        <authorList>
            <person name="Hashiguchi Y."/>
            <person name="Takahashi H."/>
        </authorList>
    </citation>
    <scope>NUCLEOTIDE SEQUENCE</scope>
    <source>
        <strain evidence="2">Kochi</strain>
    </source>
</reference>
<protein>
    <submittedName>
        <fullName evidence="2">Arginine/serine-rich protein PNISR isoform X2</fullName>
    </submittedName>
</protein>
<feature type="compositionally biased region" description="Polar residues" evidence="1">
    <location>
        <begin position="34"/>
        <end position="45"/>
    </location>
</feature>
<organism evidence="2 3">
    <name type="scientific">Lates japonicus</name>
    <name type="common">Japanese lates</name>
    <dbReference type="NCBI Taxonomy" id="270547"/>
    <lineage>
        <taxon>Eukaryota</taxon>
        <taxon>Metazoa</taxon>
        <taxon>Chordata</taxon>
        <taxon>Craniata</taxon>
        <taxon>Vertebrata</taxon>
        <taxon>Euteleostomi</taxon>
        <taxon>Actinopterygii</taxon>
        <taxon>Neopterygii</taxon>
        <taxon>Teleostei</taxon>
        <taxon>Neoteleostei</taxon>
        <taxon>Acanthomorphata</taxon>
        <taxon>Carangaria</taxon>
        <taxon>Carangaria incertae sedis</taxon>
        <taxon>Centropomidae</taxon>
        <taxon>Lates</taxon>
    </lineage>
</organism>
<accession>A0AAD3M744</accession>